<dbReference type="Proteomes" id="UP000248856">
    <property type="component" value="Unassembled WGS sequence"/>
</dbReference>
<comment type="caution">
    <text evidence="3">The sequence shown here is derived from an EMBL/GenBank/DDBJ whole genome shotgun (WGS) entry which is preliminary data.</text>
</comment>
<dbReference type="AlphaFoldDB" id="A0A328Z197"/>
<name>A0A328Z197_9BURK</name>
<keyword evidence="4" id="KW-1185">Reference proteome</keyword>
<gene>
    <name evidence="3" type="ORF">AX018_105533</name>
</gene>
<dbReference type="InterPro" id="IPR007560">
    <property type="entry name" value="Restrct_endonuc_IV_Mrr"/>
</dbReference>
<dbReference type="Pfam" id="PF04851">
    <property type="entry name" value="ResIII"/>
    <property type="match status" value="1"/>
</dbReference>
<accession>A0A328Z197</accession>
<dbReference type="PANTHER" id="PTHR30015:SF6">
    <property type="entry name" value="SLL1429 PROTEIN"/>
    <property type="match status" value="1"/>
</dbReference>
<dbReference type="InterPro" id="IPR027417">
    <property type="entry name" value="P-loop_NTPase"/>
</dbReference>
<dbReference type="GO" id="GO:0015666">
    <property type="term" value="F:restriction endodeoxyribonuclease activity"/>
    <property type="evidence" value="ECO:0007669"/>
    <property type="project" value="TreeGrafter"/>
</dbReference>
<dbReference type="PANTHER" id="PTHR30015">
    <property type="entry name" value="MRR RESTRICTION SYSTEM PROTEIN"/>
    <property type="match status" value="1"/>
</dbReference>
<dbReference type="InterPro" id="IPR011856">
    <property type="entry name" value="tRNA_endonuc-like_dom_sf"/>
</dbReference>
<dbReference type="SUPFAM" id="SSF52540">
    <property type="entry name" value="P-loop containing nucleoside triphosphate hydrolases"/>
    <property type="match status" value="1"/>
</dbReference>
<dbReference type="RefSeq" id="WP_111881223.1">
    <property type="nucleotide sequence ID" value="NZ_CBCSGC010000204.1"/>
</dbReference>
<dbReference type="GO" id="GO:0003677">
    <property type="term" value="F:DNA binding"/>
    <property type="evidence" value="ECO:0007669"/>
    <property type="project" value="InterPro"/>
</dbReference>
<proteinExistence type="predicted"/>
<evidence type="ECO:0000259" key="2">
    <source>
        <dbReference type="Pfam" id="PF04851"/>
    </source>
</evidence>
<dbReference type="InterPro" id="IPR052906">
    <property type="entry name" value="Type_IV_Methyl-Rstrct_Enzyme"/>
</dbReference>
<dbReference type="GO" id="GO:0009307">
    <property type="term" value="P:DNA restriction-modification system"/>
    <property type="evidence" value="ECO:0007669"/>
    <property type="project" value="InterPro"/>
</dbReference>
<evidence type="ECO:0000259" key="1">
    <source>
        <dbReference type="Pfam" id="PF04471"/>
    </source>
</evidence>
<evidence type="ECO:0000313" key="3">
    <source>
        <dbReference type="EMBL" id="RAR76086.1"/>
    </source>
</evidence>
<feature type="domain" description="Helicase/UvrB N-terminal" evidence="2">
    <location>
        <begin position="8"/>
        <end position="76"/>
    </location>
</feature>
<dbReference type="Gene3D" id="3.40.50.300">
    <property type="entry name" value="P-loop containing nucleotide triphosphate hydrolases"/>
    <property type="match status" value="1"/>
</dbReference>
<protein>
    <submittedName>
        <fullName evidence="3">Restriction system protein</fullName>
    </submittedName>
</protein>
<dbReference type="Pfam" id="PF04471">
    <property type="entry name" value="Mrr_cat"/>
    <property type="match status" value="1"/>
</dbReference>
<feature type="domain" description="Restriction endonuclease type IV Mrr" evidence="1">
    <location>
        <begin position="212"/>
        <end position="330"/>
    </location>
</feature>
<evidence type="ECO:0000313" key="4">
    <source>
        <dbReference type="Proteomes" id="UP000248856"/>
    </source>
</evidence>
<organism evidence="3 4">
    <name type="scientific">Paracidovorax anthurii</name>
    <dbReference type="NCBI Taxonomy" id="78229"/>
    <lineage>
        <taxon>Bacteria</taxon>
        <taxon>Pseudomonadati</taxon>
        <taxon>Pseudomonadota</taxon>
        <taxon>Betaproteobacteria</taxon>
        <taxon>Burkholderiales</taxon>
        <taxon>Comamonadaceae</taxon>
        <taxon>Paracidovorax</taxon>
    </lineage>
</organism>
<dbReference type="Gene3D" id="3.40.1350.10">
    <property type="match status" value="1"/>
</dbReference>
<dbReference type="SUPFAM" id="SSF52980">
    <property type="entry name" value="Restriction endonuclease-like"/>
    <property type="match status" value="1"/>
</dbReference>
<reference evidence="3 4" key="1">
    <citation type="submission" date="2018-06" db="EMBL/GenBank/DDBJ databases">
        <title>Genomic Encyclopedia of Archaeal and Bacterial Type Strains, Phase II (KMG-II): from individual species to whole genera.</title>
        <authorList>
            <person name="Goeker M."/>
        </authorList>
    </citation>
    <scope>NUCLEOTIDE SEQUENCE [LARGE SCALE GENOMIC DNA]</scope>
    <source>
        <strain evidence="3 4">CFPB 3232</strain>
    </source>
</reference>
<dbReference type="GO" id="GO:0005524">
    <property type="term" value="F:ATP binding"/>
    <property type="evidence" value="ECO:0007669"/>
    <property type="project" value="InterPro"/>
</dbReference>
<dbReference type="EMBL" id="QLTA01000055">
    <property type="protein sequence ID" value="RAR76086.1"/>
    <property type="molecule type" value="Genomic_DNA"/>
</dbReference>
<dbReference type="InterPro" id="IPR006935">
    <property type="entry name" value="Helicase/UvrB_N"/>
</dbReference>
<dbReference type="InterPro" id="IPR011335">
    <property type="entry name" value="Restrct_endonuc-II-like"/>
</dbReference>
<sequence>MPSNQANIQLADWQLAFIDQFISDQKRRTRLVASAGMGKTTVARYAAHEVLRQQGNDYALIISHHSALAEYWRRSTETDNLILGKSIDDLQAGKATGLSVSSHNLHTSDLGREILALGGDASFLVIVDEADDAYPPLYEYVGRLLAVNEQSRVLSLFTPYQGANAAEWKTDVDAEYFFQPSVIALPESRMEVARLSPSHAVLQSLLLRPGGLDELHWRQFEKLIAELLEADGYTVELMQGTKDGGVDVIAVKDHGPLGLFKTLWQAKKKNPGNKVGLSIVRELADTRNELGASKAFIVTSTYLTRDAIKRIQRDCYQLGKLDRDDLNKWISRVLYGPRG</sequence>
<dbReference type="OrthoDB" id="5782056at2"/>